<dbReference type="Gene3D" id="3.40.50.1000">
    <property type="entry name" value="HAD superfamily/HAD-like"/>
    <property type="match status" value="1"/>
</dbReference>
<reference evidence="2" key="1">
    <citation type="journal article" date="2011" name="PLoS Biol.">
        <title>Gene gain and loss during evolution of obligate parasitism in the white rust pathogen of Arabidopsis thaliana.</title>
        <authorList>
            <person name="Kemen E."/>
            <person name="Gardiner A."/>
            <person name="Schultz-Larsen T."/>
            <person name="Kemen A.C."/>
            <person name="Balmuth A.L."/>
            <person name="Robert-Seilaniantz A."/>
            <person name="Bailey K."/>
            <person name="Holub E."/>
            <person name="Studholme D.J."/>
            <person name="Maclean D."/>
            <person name="Jones J.D."/>
        </authorList>
    </citation>
    <scope>NUCLEOTIDE SEQUENCE</scope>
</reference>
<dbReference type="GO" id="GO:0006281">
    <property type="term" value="P:DNA repair"/>
    <property type="evidence" value="ECO:0007669"/>
    <property type="project" value="TreeGrafter"/>
</dbReference>
<protein>
    <submittedName>
        <fullName evidence="2">Bifunctional polynucleotide phosphatase/kinase putat</fullName>
    </submittedName>
</protein>
<feature type="region of interest" description="Disordered" evidence="1">
    <location>
        <begin position="1"/>
        <end position="26"/>
    </location>
</feature>
<reference evidence="2" key="2">
    <citation type="submission" date="2011-02" db="EMBL/GenBank/DDBJ databases">
        <authorList>
            <person name="MacLean D."/>
        </authorList>
    </citation>
    <scope>NUCLEOTIDE SEQUENCE</scope>
</reference>
<evidence type="ECO:0000313" key="2">
    <source>
        <dbReference type="EMBL" id="CCA16501.1"/>
    </source>
</evidence>
<dbReference type="GO" id="GO:0046403">
    <property type="term" value="F:polynucleotide 3'-phosphatase activity"/>
    <property type="evidence" value="ECO:0007669"/>
    <property type="project" value="TreeGrafter"/>
</dbReference>
<sequence length="428" mass="48484">MHAFVTRSGIHITDPQSPQNESNSAKRFKYEVRPWKDLMECNARSVLIYNTSSKAVEKLKVAAFDLDHTLIVTKSGKRFPQHAKDWKFFHPTLVKETIHQLNRDDFTIVIVSNQLGISQGKSSEKDIKEKIQAICCALETPMLALLAIRDDRMRKPRPGIWQVILDELGVDEDKVYKKSSFYCGDAAGRPAFGNRKKDFAATDYKFAMNCAIAFQTPEALFLKTKARIHTQSIEWNIGFDPKSLLTQDPNTFSDISSGSTQEIVVLVGSPASGKSFLAHNYFPEYEIVNQDIEKTTVNCTKRCLKALKEGKSVVIDATNRDPATRKVWIGIACEQKTSIRCIQIEVSKELALHLNKYRHLGLPELDTQSQQMLSSTKAVPDIAIHSFYKSFIPPNQEEGFTEVIRVPFCMQSHQMTAIQKSYMSYYLA</sequence>
<dbReference type="Pfam" id="PF13671">
    <property type="entry name" value="AAA_33"/>
    <property type="match status" value="1"/>
</dbReference>
<feature type="compositionally biased region" description="Polar residues" evidence="1">
    <location>
        <begin position="14"/>
        <end position="25"/>
    </location>
</feature>
<dbReference type="InterPro" id="IPR006551">
    <property type="entry name" value="Polynucleotide_phosphatase"/>
</dbReference>
<dbReference type="PANTHER" id="PTHR12083:SF9">
    <property type="entry name" value="BIFUNCTIONAL POLYNUCLEOTIDE PHOSPHATASE_KINASE"/>
    <property type="match status" value="1"/>
</dbReference>
<evidence type="ECO:0000256" key="1">
    <source>
        <dbReference type="SAM" id="MobiDB-lite"/>
    </source>
</evidence>
<dbReference type="SUPFAM" id="SSF52540">
    <property type="entry name" value="P-loop containing nucleoside triphosphate hydrolases"/>
    <property type="match status" value="1"/>
</dbReference>
<gene>
    <name evidence="2" type="primary">AlNc14C22G2275</name>
    <name evidence="2" type="ORF">ALNC14_026440</name>
</gene>
<dbReference type="InterPro" id="IPR013954">
    <property type="entry name" value="PNK3P"/>
</dbReference>
<dbReference type="Pfam" id="PF08645">
    <property type="entry name" value="PNK3P"/>
    <property type="match status" value="1"/>
</dbReference>
<dbReference type="InterPro" id="IPR036412">
    <property type="entry name" value="HAD-like_sf"/>
</dbReference>
<dbReference type="EMBL" id="FR824067">
    <property type="protein sequence ID" value="CCA16501.1"/>
    <property type="molecule type" value="Genomic_DNA"/>
</dbReference>
<dbReference type="FunFam" id="3.40.50.300:FF:000737">
    <property type="entry name" value="Bifunctional polynucleotide phosphatase/kinase"/>
    <property type="match status" value="1"/>
</dbReference>
<proteinExistence type="predicted"/>
<dbReference type="InterPro" id="IPR006549">
    <property type="entry name" value="HAD-SF_hydro_IIIA"/>
</dbReference>
<dbReference type="PANTHER" id="PTHR12083">
    <property type="entry name" value="BIFUNCTIONAL POLYNUCLEOTIDE PHOSPHATASE/KINASE"/>
    <property type="match status" value="1"/>
</dbReference>
<keyword evidence="2" id="KW-0418">Kinase</keyword>
<dbReference type="NCBIfam" id="TIGR01664">
    <property type="entry name" value="DNA-3'-Pase"/>
    <property type="match status" value="1"/>
</dbReference>
<dbReference type="NCBIfam" id="TIGR01662">
    <property type="entry name" value="HAD-SF-IIIA"/>
    <property type="match status" value="1"/>
</dbReference>
<organism evidence="2">
    <name type="scientific">Albugo laibachii Nc14</name>
    <dbReference type="NCBI Taxonomy" id="890382"/>
    <lineage>
        <taxon>Eukaryota</taxon>
        <taxon>Sar</taxon>
        <taxon>Stramenopiles</taxon>
        <taxon>Oomycota</taxon>
        <taxon>Peronosporomycetes</taxon>
        <taxon>Albuginales</taxon>
        <taxon>Albuginaceae</taxon>
        <taxon>Albugo</taxon>
    </lineage>
</organism>
<name>F0W5W0_9STRA</name>
<dbReference type="GO" id="GO:0003690">
    <property type="term" value="F:double-stranded DNA binding"/>
    <property type="evidence" value="ECO:0007669"/>
    <property type="project" value="TreeGrafter"/>
</dbReference>
<dbReference type="HOGENOM" id="CLU_014938_3_1_1"/>
<accession>F0W5W0</accession>
<dbReference type="GO" id="GO:0046404">
    <property type="term" value="F:ATP-dependent polydeoxyribonucleotide 5'-hydroxyl-kinase activity"/>
    <property type="evidence" value="ECO:0007669"/>
    <property type="project" value="TreeGrafter"/>
</dbReference>
<dbReference type="Gene3D" id="3.40.50.300">
    <property type="entry name" value="P-loop containing nucleotide triphosphate hydrolases"/>
    <property type="match status" value="1"/>
</dbReference>
<keyword evidence="2" id="KW-0808">Transferase</keyword>
<dbReference type="SUPFAM" id="SSF56784">
    <property type="entry name" value="HAD-like"/>
    <property type="match status" value="1"/>
</dbReference>
<dbReference type="AlphaFoldDB" id="F0W5W0"/>
<dbReference type="InterPro" id="IPR027417">
    <property type="entry name" value="P-loop_NTPase"/>
</dbReference>
<dbReference type="InterPro" id="IPR023214">
    <property type="entry name" value="HAD_sf"/>
</dbReference>